<dbReference type="Gene3D" id="3.40.50.1010">
    <property type="entry name" value="5'-nuclease"/>
    <property type="match status" value="1"/>
</dbReference>
<evidence type="ECO:0000313" key="9">
    <source>
        <dbReference type="Proteomes" id="UP000886842"/>
    </source>
</evidence>
<dbReference type="InterPro" id="IPR029060">
    <property type="entry name" value="PIN-like_dom_sf"/>
</dbReference>
<comment type="function">
    <text evidence="5">5'-3' exonuclease acting preferentially on double-stranded DNA.</text>
</comment>
<gene>
    <name evidence="8" type="ORF">IAA98_10980</name>
</gene>
<dbReference type="AlphaFoldDB" id="A0A9D1GYX6"/>
<dbReference type="InterPro" id="IPR038969">
    <property type="entry name" value="FEN"/>
</dbReference>
<dbReference type="EMBL" id="DVLP01000322">
    <property type="protein sequence ID" value="HIT76101.1"/>
    <property type="molecule type" value="Genomic_DNA"/>
</dbReference>
<keyword evidence="3 8" id="KW-0269">Exonuclease</keyword>
<comment type="caution">
    <text evidence="8">The sequence shown here is derived from an EMBL/GenBank/DDBJ whole genome shotgun (WGS) entry which is preliminary data.</text>
</comment>
<protein>
    <recommendedName>
        <fullName evidence="6">5'-3' exonuclease</fullName>
    </recommendedName>
</protein>
<dbReference type="GO" id="GO:0003677">
    <property type="term" value="F:DNA binding"/>
    <property type="evidence" value="ECO:0007669"/>
    <property type="project" value="UniProtKB-KW"/>
</dbReference>
<sequence length="342" mass="36894">MTQRVMVVDGNSLVHRSFHALAATGARRDDGAPIWAIRGLVTQLVAAAERVGPTRVVVGFDDPTHNHRRSRWPSYKAQREEKLPTLVSQLDLAREVLDGLGIHVVTPDGWEADDVLASAARLVADDGGVTVLVTSDRDAFALIDESTSVLRVISGGVEGSPMLTPQRLHVLTGVRPEQYPDFAALRGDPSDNLPGVEGIGPKRAAALLTEFGDAESIFAEVDSGGDRVRTLVGPAVLRRLADPSAQARWRHNRAVMAAQDGLDLGLTEDSGQLPYPADLVHRAINDLGLPGTALAARRVLGHVVEDGPQPSQPDPLAWDQQAQWRSRPRMPQLPVDLQPTLF</sequence>
<evidence type="ECO:0000256" key="4">
    <source>
        <dbReference type="ARBA" id="ARBA00023125"/>
    </source>
</evidence>
<feature type="domain" description="5'-3' exonuclease" evidence="7">
    <location>
        <begin position="3"/>
        <end position="274"/>
    </location>
</feature>
<dbReference type="SMART" id="SM00279">
    <property type="entry name" value="HhH2"/>
    <property type="match status" value="1"/>
</dbReference>
<name>A0A9D1GYX6_9ACTN</name>
<dbReference type="InterPro" id="IPR020045">
    <property type="entry name" value="DNA_polI_H3TH"/>
</dbReference>
<keyword evidence="1" id="KW-0540">Nuclease</keyword>
<dbReference type="GO" id="GO:0017108">
    <property type="term" value="F:5'-flap endonuclease activity"/>
    <property type="evidence" value="ECO:0007669"/>
    <property type="project" value="InterPro"/>
</dbReference>
<evidence type="ECO:0000256" key="6">
    <source>
        <dbReference type="ARBA" id="ARBA00050026"/>
    </source>
</evidence>
<dbReference type="GO" id="GO:0033567">
    <property type="term" value="P:DNA replication, Okazaki fragment processing"/>
    <property type="evidence" value="ECO:0007669"/>
    <property type="project" value="InterPro"/>
</dbReference>
<evidence type="ECO:0000256" key="1">
    <source>
        <dbReference type="ARBA" id="ARBA00022722"/>
    </source>
</evidence>
<evidence type="ECO:0000256" key="2">
    <source>
        <dbReference type="ARBA" id="ARBA00022801"/>
    </source>
</evidence>
<evidence type="ECO:0000313" key="8">
    <source>
        <dbReference type="EMBL" id="HIT76101.1"/>
    </source>
</evidence>
<dbReference type="InterPro" id="IPR002421">
    <property type="entry name" value="5-3_exonuclease"/>
</dbReference>
<proteinExistence type="predicted"/>
<dbReference type="Pfam" id="PF02739">
    <property type="entry name" value="5_3_exonuc_N"/>
    <property type="match status" value="1"/>
</dbReference>
<evidence type="ECO:0000259" key="7">
    <source>
        <dbReference type="SMART" id="SM00475"/>
    </source>
</evidence>
<dbReference type="Pfam" id="PF01367">
    <property type="entry name" value="5_3_exonuc"/>
    <property type="match status" value="1"/>
</dbReference>
<organism evidence="8 9">
    <name type="scientific">Candidatus Avipropionibacterium avicola</name>
    <dbReference type="NCBI Taxonomy" id="2840701"/>
    <lineage>
        <taxon>Bacteria</taxon>
        <taxon>Bacillati</taxon>
        <taxon>Actinomycetota</taxon>
        <taxon>Actinomycetes</taxon>
        <taxon>Propionibacteriales</taxon>
        <taxon>Propionibacteriaceae</taxon>
        <taxon>Propionibacteriaceae incertae sedis</taxon>
        <taxon>Candidatus Avipropionibacterium</taxon>
    </lineage>
</organism>
<reference evidence="8" key="2">
    <citation type="journal article" date="2021" name="PeerJ">
        <title>Extensive microbial diversity within the chicken gut microbiome revealed by metagenomics and culture.</title>
        <authorList>
            <person name="Gilroy R."/>
            <person name="Ravi A."/>
            <person name="Getino M."/>
            <person name="Pursley I."/>
            <person name="Horton D.L."/>
            <person name="Alikhan N.F."/>
            <person name="Baker D."/>
            <person name="Gharbi K."/>
            <person name="Hall N."/>
            <person name="Watson M."/>
            <person name="Adriaenssens E.M."/>
            <person name="Foster-Nyarko E."/>
            <person name="Jarju S."/>
            <person name="Secka A."/>
            <person name="Antonio M."/>
            <person name="Oren A."/>
            <person name="Chaudhuri R.R."/>
            <person name="La Ragione R."/>
            <person name="Hildebrand F."/>
            <person name="Pallen M.J."/>
        </authorList>
    </citation>
    <scope>NUCLEOTIDE SEQUENCE</scope>
    <source>
        <strain evidence="8">ChiGjej1B1-24693</strain>
    </source>
</reference>
<dbReference type="InterPro" id="IPR008918">
    <property type="entry name" value="HhH2"/>
</dbReference>
<dbReference type="InterPro" id="IPR020046">
    <property type="entry name" value="5-3_exonucl_a-hlix_arch_N"/>
</dbReference>
<dbReference type="PANTHER" id="PTHR42646">
    <property type="entry name" value="FLAP ENDONUCLEASE XNI"/>
    <property type="match status" value="1"/>
</dbReference>
<dbReference type="InterPro" id="IPR036279">
    <property type="entry name" value="5-3_exonuclease_C_sf"/>
</dbReference>
<dbReference type="SMART" id="SM00475">
    <property type="entry name" value="53EXOc"/>
    <property type="match status" value="1"/>
</dbReference>
<dbReference type="GO" id="GO:0008409">
    <property type="term" value="F:5'-3' exonuclease activity"/>
    <property type="evidence" value="ECO:0007669"/>
    <property type="project" value="InterPro"/>
</dbReference>
<dbReference type="Gene3D" id="1.10.150.20">
    <property type="entry name" value="5' to 3' exonuclease, C-terminal subdomain"/>
    <property type="match status" value="1"/>
</dbReference>
<dbReference type="Proteomes" id="UP000886842">
    <property type="component" value="Unassembled WGS sequence"/>
</dbReference>
<dbReference type="CDD" id="cd09859">
    <property type="entry name" value="PIN_53EXO"/>
    <property type="match status" value="1"/>
</dbReference>
<evidence type="ECO:0000256" key="5">
    <source>
        <dbReference type="ARBA" id="ARBA00049957"/>
    </source>
</evidence>
<keyword evidence="4" id="KW-0238">DNA-binding</keyword>
<reference evidence="8" key="1">
    <citation type="submission" date="2020-10" db="EMBL/GenBank/DDBJ databases">
        <authorList>
            <person name="Gilroy R."/>
        </authorList>
    </citation>
    <scope>NUCLEOTIDE SEQUENCE</scope>
    <source>
        <strain evidence="8">ChiGjej1B1-24693</strain>
    </source>
</reference>
<dbReference type="SUPFAM" id="SSF88723">
    <property type="entry name" value="PIN domain-like"/>
    <property type="match status" value="1"/>
</dbReference>
<dbReference type="SUPFAM" id="SSF47807">
    <property type="entry name" value="5' to 3' exonuclease, C-terminal subdomain"/>
    <property type="match status" value="1"/>
</dbReference>
<keyword evidence="2" id="KW-0378">Hydrolase</keyword>
<dbReference type="PANTHER" id="PTHR42646:SF2">
    <property type="entry name" value="5'-3' EXONUCLEASE FAMILY PROTEIN"/>
    <property type="match status" value="1"/>
</dbReference>
<evidence type="ECO:0000256" key="3">
    <source>
        <dbReference type="ARBA" id="ARBA00022839"/>
    </source>
</evidence>
<dbReference type="CDD" id="cd09898">
    <property type="entry name" value="H3TH_53EXO"/>
    <property type="match status" value="1"/>
</dbReference>
<accession>A0A9D1GYX6</accession>